<dbReference type="InterPro" id="IPR051799">
    <property type="entry name" value="NADH_flavin_oxidoreductase"/>
</dbReference>
<dbReference type="SUPFAM" id="SSF51395">
    <property type="entry name" value="FMN-linked oxidoreductases"/>
    <property type="match status" value="1"/>
</dbReference>
<gene>
    <name evidence="4" type="ORF">Aiant_16890</name>
</gene>
<dbReference type="InterPro" id="IPR013785">
    <property type="entry name" value="Aldolase_TIM"/>
</dbReference>
<dbReference type="EMBL" id="AP023356">
    <property type="protein sequence ID" value="BCJ41032.1"/>
    <property type="molecule type" value="Genomic_DNA"/>
</dbReference>
<evidence type="ECO:0000313" key="5">
    <source>
        <dbReference type="Proteomes" id="UP000676967"/>
    </source>
</evidence>
<dbReference type="InterPro" id="IPR001155">
    <property type="entry name" value="OxRdtase_FMN_N"/>
</dbReference>
<dbReference type="Gene3D" id="3.20.20.70">
    <property type="entry name" value="Aldolase class I"/>
    <property type="match status" value="1"/>
</dbReference>
<sequence>MSSVFTPFTLPNGIELPNRLVKAAMEENMAVRGQLPDAALFRLYRQWSRGGVGLIITGNVMVHAEALTGPAGVVLDARAPLEPFREWATAAKSGGARVWMQINHPGRQVRADMPGVAWGPSAIRVDLGRNSKRFAEPVAMSQRQIEETVARFATTARRAHEAGFDGVEIHAAHGYLLSQFLSPLANRRADRWGGSLENRARLLLDVVRAVRAVVPAEFAVAVKLNSADFQRGGFDADDARAVIAMLAPLGVDVVELSGGSYESPAMTGQAGDERTRAREAYFLTLAEDLVRTSAIPLMLTGGVVRRPVAEEVLAGGVELVGMGSALAVDPHLPDRWRHDPAAKVELAPVRIEDKAIASAAGMARVRGQLRRLGAGRPTKPGISPQLALLTDTVRQRAALRRYRSWLRDRPAH</sequence>
<evidence type="ECO:0000259" key="3">
    <source>
        <dbReference type="Pfam" id="PF00724"/>
    </source>
</evidence>
<dbReference type="PANTHER" id="PTHR43656:SF2">
    <property type="entry name" value="BINDING OXIDOREDUCTASE, PUTATIVE (AFU_ORTHOLOGUE AFUA_2G08260)-RELATED"/>
    <property type="match status" value="1"/>
</dbReference>
<evidence type="ECO:0000256" key="1">
    <source>
        <dbReference type="ARBA" id="ARBA00022630"/>
    </source>
</evidence>
<organism evidence="4 5">
    <name type="scientific">Actinoplanes ianthinogenes</name>
    <dbReference type="NCBI Taxonomy" id="122358"/>
    <lineage>
        <taxon>Bacteria</taxon>
        <taxon>Bacillati</taxon>
        <taxon>Actinomycetota</taxon>
        <taxon>Actinomycetes</taxon>
        <taxon>Micromonosporales</taxon>
        <taxon>Micromonosporaceae</taxon>
        <taxon>Actinoplanes</taxon>
    </lineage>
</organism>
<dbReference type="Pfam" id="PF00724">
    <property type="entry name" value="Oxidored_FMN"/>
    <property type="match status" value="1"/>
</dbReference>
<proteinExistence type="predicted"/>
<feature type="domain" description="NADH:flavin oxidoreductase/NADH oxidase N-terminal" evidence="3">
    <location>
        <begin position="4"/>
        <end position="338"/>
    </location>
</feature>
<protein>
    <submittedName>
        <fullName evidence="4">FMN oxidoreductase</fullName>
    </submittedName>
</protein>
<name>A0ABM7LP69_9ACTN</name>
<reference evidence="4 5" key="1">
    <citation type="submission" date="2020-08" db="EMBL/GenBank/DDBJ databases">
        <title>Whole genome shotgun sequence of Actinoplanes ianthinogenes NBRC 13996.</title>
        <authorList>
            <person name="Komaki H."/>
            <person name="Tamura T."/>
        </authorList>
    </citation>
    <scope>NUCLEOTIDE SEQUENCE [LARGE SCALE GENOMIC DNA]</scope>
    <source>
        <strain evidence="4 5">NBRC 13996</strain>
    </source>
</reference>
<dbReference type="CDD" id="cd04733">
    <property type="entry name" value="OYE_like_2_FMN"/>
    <property type="match status" value="1"/>
</dbReference>
<dbReference type="PANTHER" id="PTHR43656">
    <property type="entry name" value="BINDING OXIDOREDUCTASE, PUTATIVE (AFU_ORTHOLOGUE AFUA_2G08260)-RELATED"/>
    <property type="match status" value="1"/>
</dbReference>
<accession>A0ABM7LP69</accession>
<keyword evidence="5" id="KW-1185">Reference proteome</keyword>
<keyword evidence="1" id="KW-0285">Flavoprotein</keyword>
<evidence type="ECO:0000256" key="2">
    <source>
        <dbReference type="ARBA" id="ARBA00023002"/>
    </source>
</evidence>
<keyword evidence="2" id="KW-0560">Oxidoreductase</keyword>
<dbReference type="RefSeq" id="WP_229830488.1">
    <property type="nucleotide sequence ID" value="NZ_BMQZ01000007.1"/>
</dbReference>
<evidence type="ECO:0000313" key="4">
    <source>
        <dbReference type="EMBL" id="BCJ41032.1"/>
    </source>
</evidence>
<dbReference type="Proteomes" id="UP000676967">
    <property type="component" value="Chromosome"/>
</dbReference>